<name>A0ABD0P4M5_CIRMR</name>
<dbReference type="AlphaFoldDB" id="A0ABD0P4M5"/>
<sequence>RGGTILHPRPKLWLIASGLSTEVVEAILQSRAPSMRKLYALKWRLFTSWCGPG</sequence>
<reference evidence="1 2" key="1">
    <citation type="submission" date="2024-05" db="EMBL/GenBank/DDBJ databases">
        <title>Genome sequencing and assembly of Indian major carp, Cirrhinus mrigala (Hamilton, 1822).</title>
        <authorList>
            <person name="Mohindra V."/>
            <person name="Chowdhury L.M."/>
            <person name="Lal K."/>
            <person name="Jena J.K."/>
        </authorList>
    </citation>
    <scope>NUCLEOTIDE SEQUENCE [LARGE SCALE GENOMIC DNA]</scope>
    <source>
        <strain evidence="1">CM1030</strain>
        <tissue evidence="1">Blood</tissue>
    </source>
</reference>
<feature type="non-terminal residue" evidence="1">
    <location>
        <position position="53"/>
    </location>
</feature>
<protein>
    <submittedName>
        <fullName evidence="1">Uncharacterized protein</fullName>
    </submittedName>
</protein>
<organism evidence="1 2">
    <name type="scientific">Cirrhinus mrigala</name>
    <name type="common">Mrigala</name>
    <dbReference type="NCBI Taxonomy" id="683832"/>
    <lineage>
        <taxon>Eukaryota</taxon>
        <taxon>Metazoa</taxon>
        <taxon>Chordata</taxon>
        <taxon>Craniata</taxon>
        <taxon>Vertebrata</taxon>
        <taxon>Euteleostomi</taxon>
        <taxon>Actinopterygii</taxon>
        <taxon>Neopterygii</taxon>
        <taxon>Teleostei</taxon>
        <taxon>Ostariophysi</taxon>
        <taxon>Cypriniformes</taxon>
        <taxon>Cyprinidae</taxon>
        <taxon>Labeoninae</taxon>
        <taxon>Labeonini</taxon>
        <taxon>Cirrhinus</taxon>
    </lineage>
</organism>
<gene>
    <name evidence="1" type="ORF">M9458_037226</name>
</gene>
<accession>A0ABD0P4M5</accession>
<dbReference type="EMBL" id="JAMKFB020000018">
    <property type="protein sequence ID" value="KAL0169004.1"/>
    <property type="molecule type" value="Genomic_DNA"/>
</dbReference>
<proteinExistence type="predicted"/>
<comment type="caution">
    <text evidence="1">The sequence shown here is derived from an EMBL/GenBank/DDBJ whole genome shotgun (WGS) entry which is preliminary data.</text>
</comment>
<evidence type="ECO:0000313" key="1">
    <source>
        <dbReference type="EMBL" id="KAL0169004.1"/>
    </source>
</evidence>
<keyword evidence="2" id="KW-1185">Reference proteome</keyword>
<feature type="non-terminal residue" evidence="1">
    <location>
        <position position="1"/>
    </location>
</feature>
<dbReference type="Proteomes" id="UP001529510">
    <property type="component" value="Unassembled WGS sequence"/>
</dbReference>
<evidence type="ECO:0000313" key="2">
    <source>
        <dbReference type="Proteomes" id="UP001529510"/>
    </source>
</evidence>